<dbReference type="EMBL" id="JBHMAG010000008">
    <property type="protein sequence ID" value="MFB9752002.1"/>
    <property type="molecule type" value="Genomic_DNA"/>
</dbReference>
<reference evidence="1 2" key="1">
    <citation type="submission" date="2024-09" db="EMBL/GenBank/DDBJ databases">
        <authorList>
            <person name="Sun Q."/>
            <person name="Mori K."/>
        </authorList>
    </citation>
    <scope>NUCLEOTIDE SEQUENCE [LARGE SCALE GENOMIC DNA]</scope>
    <source>
        <strain evidence="1 2">JCM 12520</strain>
    </source>
</reference>
<dbReference type="InterPro" id="IPR028082">
    <property type="entry name" value="Peripla_BP_I"/>
</dbReference>
<proteinExistence type="predicted"/>
<dbReference type="Gene3D" id="3.40.50.2300">
    <property type="match status" value="1"/>
</dbReference>
<comment type="caution">
    <text evidence="1">The sequence shown here is derived from an EMBL/GenBank/DDBJ whole genome shotgun (WGS) entry which is preliminary data.</text>
</comment>
<accession>A0ABV5VUY7</accession>
<keyword evidence="2" id="KW-1185">Reference proteome</keyword>
<protein>
    <submittedName>
        <fullName evidence="1">Substrate-binding domain-containing protein</fullName>
    </submittedName>
</protein>
<sequence length="105" mass="12199">MDSVIWDTGTAVYQSVQYLLAQGHRRVVYVGELDMAIRGFVMRWDAFRMAMAEHGIEARVEDRLTHIRGLERDIKIKHLLDQVRERQATAILCGVGYHLPWVYQA</sequence>
<dbReference type="RefSeq" id="WP_344915752.1">
    <property type="nucleotide sequence ID" value="NZ_BAAAYO010000017.1"/>
</dbReference>
<dbReference type="Proteomes" id="UP001589619">
    <property type="component" value="Unassembled WGS sequence"/>
</dbReference>
<evidence type="ECO:0000313" key="2">
    <source>
        <dbReference type="Proteomes" id="UP001589619"/>
    </source>
</evidence>
<organism evidence="1 2">
    <name type="scientific">Paenibacillus hodogayensis</name>
    <dbReference type="NCBI Taxonomy" id="279208"/>
    <lineage>
        <taxon>Bacteria</taxon>
        <taxon>Bacillati</taxon>
        <taxon>Bacillota</taxon>
        <taxon>Bacilli</taxon>
        <taxon>Bacillales</taxon>
        <taxon>Paenibacillaceae</taxon>
        <taxon>Paenibacillus</taxon>
    </lineage>
</organism>
<dbReference type="SUPFAM" id="SSF53822">
    <property type="entry name" value="Periplasmic binding protein-like I"/>
    <property type="match status" value="1"/>
</dbReference>
<evidence type="ECO:0000313" key="1">
    <source>
        <dbReference type="EMBL" id="MFB9752002.1"/>
    </source>
</evidence>
<name>A0ABV5VUY7_9BACL</name>
<gene>
    <name evidence="1" type="ORF">ACFFNY_10590</name>
</gene>